<dbReference type="Pfam" id="PF04304">
    <property type="entry name" value="DUF454"/>
    <property type="match status" value="1"/>
</dbReference>
<accession>I9XAG3</accession>
<dbReference type="PIRSF" id="PIRSF016789">
    <property type="entry name" value="DUF454"/>
    <property type="match status" value="1"/>
</dbReference>
<evidence type="ECO:0008006" key="4">
    <source>
        <dbReference type="Google" id="ProtNLM"/>
    </source>
</evidence>
<dbReference type="AlphaFoldDB" id="I9XAG3"/>
<feature type="transmembrane region" description="Helical" evidence="1">
    <location>
        <begin position="96"/>
        <end position="114"/>
    </location>
</feature>
<dbReference type="OrthoDB" id="9816293at2"/>
<name>I9XAG3_RHILT</name>
<evidence type="ECO:0000313" key="3">
    <source>
        <dbReference type="Proteomes" id="UP000005092"/>
    </source>
</evidence>
<reference evidence="2 3" key="1">
    <citation type="submission" date="2012-02" db="EMBL/GenBank/DDBJ databases">
        <title>Improved High-Quality Draft Sequence of Rhizobium leguminosarum bv. trifolii WSM597.</title>
        <authorList>
            <consortium name="US DOE Joint Genome Institute"/>
            <person name="Lucas S."/>
            <person name="Han J."/>
            <person name="Lapidus A."/>
            <person name="Cheng J.-F."/>
            <person name="Goodwin L."/>
            <person name="Pitluck S."/>
            <person name="Peters L."/>
            <person name="Ovchinnikova G."/>
            <person name="Held B."/>
            <person name="Detter J.C."/>
            <person name="Han C."/>
            <person name="Tapia R."/>
            <person name="Land M."/>
            <person name="Hauser L."/>
            <person name="Kyrpides N."/>
            <person name="Ivanova N."/>
            <person name="Pagani I."/>
            <person name="Brau L."/>
            <person name="Yates R."/>
            <person name="O'Hara G."/>
            <person name="Rui T."/>
            <person name="Howieson J."/>
            <person name="Reeve W."/>
            <person name="Woyke T."/>
        </authorList>
    </citation>
    <scope>NUCLEOTIDE SEQUENCE [LARGE SCALE GENOMIC DNA]</scope>
    <source>
        <strain evidence="2 3">WSM597</strain>
    </source>
</reference>
<dbReference type="PROSITE" id="PS51257">
    <property type="entry name" value="PROKAR_LIPOPROTEIN"/>
    <property type="match status" value="1"/>
</dbReference>
<sequence length="118" mass="12716">MRSIFIAVAWASVVIGCVGIVVPLLPTTPFLLVSAAIFARTSPRFETWLLSHPTFGEPISAWRQRGAIPTKAKVLAVTSMLLSFSILLWLTQPRLALAAIIALAMMACALVVVTRPSD</sequence>
<feature type="transmembrane region" description="Helical" evidence="1">
    <location>
        <begin position="6"/>
        <end position="39"/>
    </location>
</feature>
<evidence type="ECO:0000256" key="1">
    <source>
        <dbReference type="SAM" id="Phobius"/>
    </source>
</evidence>
<keyword evidence="1" id="KW-1133">Transmembrane helix</keyword>
<dbReference type="RefSeq" id="WP_003590825.1">
    <property type="nucleotide sequence ID" value="NZ_JH719381.1"/>
</dbReference>
<proteinExistence type="predicted"/>
<gene>
    <name evidence="2" type="ORF">Rleg9DRAFT_4847</name>
</gene>
<dbReference type="PANTHER" id="PTHR35813:SF1">
    <property type="entry name" value="INNER MEMBRANE PROTEIN YBAN"/>
    <property type="match status" value="1"/>
</dbReference>
<dbReference type="PANTHER" id="PTHR35813">
    <property type="entry name" value="INNER MEMBRANE PROTEIN YBAN"/>
    <property type="match status" value="1"/>
</dbReference>
<keyword evidence="1" id="KW-0812">Transmembrane</keyword>
<keyword evidence="1" id="KW-0472">Membrane</keyword>
<dbReference type="HOGENOM" id="CLU_113299_0_1_5"/>
<dbReference type="InterPro" id="IPR007401">
    <property type="entry name" value="DUF454"/>
</dbReference>
<protein>
    <recommendedName>
        <fullName evidence="4">DUF454 domain-containing protein</fullName>
    </recommendedName>
</protein>
<organism evidence="2 3">
    <name type="scientific">Rhizobium leguminosarum bv. trifolii WSM597</name>
    <dbReference type="NCBI Taxonomy" id="754764"/>
    <lineage>
        <taxon>Bacteria</taxon>
        <taxon>Pseudomonadati</taxon>
        <taxon>Pseudomonadota</taxon>
        <taxon>Alphaproteobacteria</taxon>
        <taxon>Hyphomicrobiales</taxon>
        <taxon>Rhizobiaceae</taxon>
        <taxon>Rhizobium/Agrobacterium group</taxon>
        <taxon>Rhizobium</taxon>
    </lineage>
</organism>
<feature type="transmembrane region" description="Helical" evidence="1">
    <location>
        <begin position="72"/>
        <end position="90"/>
    </location>
</feature>
<dbReference type="GO" id="GO:0005886">
    <property type="term" value="C:plasma membrane"/>
    <property type="evidence" value="ECO:0007669"/>
    <property type="project" value="TreeGrafter"/>
</dbReference>
<dbReference type="EMBL" id="JH719381">
    <property type="protein sequence ID" value="EJB05956.1"/>
    <property type="molecule type" value="Genomic_DNA"/>
</dbReference>
<evidence type="ECO:0000313" key="2">
    <source>
        <dbReference type="EMBL" id="EJB05956.1"/>
    </source>
</evidence>
<dbReference type="Proteomes" id="UP000005092">
    <property type="component" value="Unassembled WGS sequence"/>
</dbReference>